<dbReference type="EMBL" id="UINC01106609">
    <property type="protein sequence ID" value="SVC71388.1"/>
    <property type="molecule type" value="Genomic_DNA"/>
</dbReference>
<protein>
    <recommendedName>
        <fullName evidence="2">Radical SAM core domain-containing protein</fullName>
    </recommendedName>
</protein>
<dbReference type="GO" id="GO:0051536">
    <property type="term" value="F:iron-sulfur cluster binding"/>
    <property type="evidence" value="ECO:0007669"/>
    <property type="project" value="InterPro"/>
</dbReference>
<organism evidence="3">
    <name type="scientific">marine metagenome</name>
    <dbReference type="NCBI Taxonomy" id="408172"/>
    <lineage>
        <taxon>unclassified sequences</taxon>
        <taxon>metagenomes</taxon>
        <taxon>ecological metagenomes</taxon>
    </lineage>
</organism>
<evidence type="ECO:0000313" key="3">
    <source>
        <dbReference type="EMBL" id="SVC71388.1"/>
    </source>
</evidence>
<evidence type="ECO:0000256" key="1">
    <source>
        <dbReference type="ARBA" id="ARBA00022679"/>
    </source>
</evidence>
<dbReference type="GO" id="GO:0035598">
    <property type="term" value="F:tRNA (N(6)-L-threonylcarbamoyladenosine(37)-C(2))-methylthiotransferase activity"/>
    <property type="evidence" value="ECO:0007669"/>
    <property type="project" value="TreeGrafter"/>
</dbReference>
<feature type="domain" description="Radical SAM core" evidence="2">
    <location>
        <begin position="1"/>
        <end position="83"/>
    </location>
</feature>
<name>A0A382PFB0_9ZZZZ</name>
<dbReference type="PROSITE" id="PS51918">
    <property type="entry name" value="RADICAL_SAM"/>
    <property type="match status" value="1"/>
</dbReference>
<dbReference type="PANTHER" id="PTHR11918">
    <property type="entry name" value="RADICAL SAM PROTEINS"/>
    <property type="match status" value="1"/>
</dbReference>
<dbReference type="Gene3D" id="3.30.750.200">
    <property type="match status" value="1"/>
</dbReference>
<dbReference type="AlphaFoldDB" id="A0A382PFB0"/>
<dbReference type="InterPro" id="IPR058240">
    <property type="entry name" value="rSAM_sf"/>
</dbReference>
<reference evidence="3" key="1">
    <citation type="submission" date="2018-05" db="EMBL/GenBank/DDBJ databases">
        <authorList>
            <person name="Lanie J.A."/>
            <person name="Ng W.-L."/>
            <person name="Kazmierczak K.M."/>
            <person name="Andrzejewski T.M."/>
            <person name="Davidsen T.M."/>
            <person name="Wayne K.J."/>
            <person name="Tettelin H."/>
            <person name="Glass J.I."/>
            <person name="Rusch D."/>
            <person name="Podicherti R."/>
            <person name="Tsui H.-C.T."/>
            <person name="Winkler M.E."/>
        </authorList>
    </citation>
    <scope>NUCLEOTIDE SEQUENCE</scope>
</reference>
<evidence type="ECO:0000259" key="2">
    <source>
        <dbReference type="PROSITE" id="PS51918"/>
    </source>
</evidence>
<dbReference type="PANTHER" id="PTHR11918:SF45">
    <property type="entry name" value="THREONYLCARBAMOYLADENOSINE TRNA METHYLTHIOTRANSFERASE"/>
    <property type="match status" value="1"/>
</dbReference>
<dbReference type="SUPFAM" id="SSF102114">
    <property type="entry name" value="Radical SAM enzymes"/>
    <property type="match status" value="1"/>
</dbReference>
<dbReference type="InterPro" id="IPR007197">
    <property type="entry name" value="rSAM"/>
</dbReference>
<gene>
    <name evidence="3" type="ORF">METZ01_LOCUS324242</name>
</gene>
<keyword evidence="1" id="KW-0808">Transferase</keyword>
<proteinExistence type="predicted"/>
<sequence>RVRPDIVFGADLIAGFPTETEEMFQDTLKLIDEAGLTYLHVFPYSPRDGTPAVSMPQVPIGLRKERSKRLREKGNLAKTIYFDQLLGSKANVLIEEKGRGYTEHYAPVQISQKLESRCIHRLRITGHNNQILSAELLP</sequence>
<feature type="non-terminal residue" evidence="3">
    <location>
        <position position="1"/>
    </location>
</feature>
<accession>A0A382PFB0</accession>